<dbReference type="GO" id="GO:0005829">
    <property type="term" value="C:cytosol"/>
    <property type="evidence" value="ECO:0007669"/>
    <property type="project" value="TreeGrafter"/>
</dbReference>
<dbReference type="EMBL" id="CP030840">
    <property type="protein sequence ID" value="AXC09606.1"/>
    <property type="molecule type" value="Genomic_DNA"/>
</dbReference>
<dbReference type="EC" id="3.1.3.18" evidence="4"/>
<dbReference type="InterPro" id="IPR006439">
    <property type="entry name" value="HAD-SF_hydro_IA"/>
</dbReference>
<dbReference type="RefSeq" id="WP_114205414.1">
    <property type="nucleotide sequence ID" value="NZ_CP030840.1"/>
</dbReference>
<name>A0A2Z5FT01_9BACT</name>
<dbReference type="GO" id="GO:0006281">
    <property type="term" value="P:DNA repair"/>
    <property type="evidence" value="ECO:0007669"/>
    <property type="project" value="TreeGrafter"/>
</dbReference>
<dbReference type="InterPro" id="IPR036412">
    <property type="entry name" value="HAD-like_sf"/>
</dbReference>
<dbReference type="InterPro" id="IPR023214">
    <property type="entry name" value="HAD_sf"/>
</dbReference>
<dbReference type="AlphaFoldDB" id="A0A2Z5FT01"/>
<protein>
    <recommendedName>
        <fullName evidence="4">phosphoglycolate phosphatase</fullName>
        <ecNumber evidence="4">3.1.3.18</ecNumber>
    </recommendedName>
</protein>
<evidence type="ECO:0000313" key="6">
    <source>
        <dbReference type="Proteomes" id="UP000253606"/>
    </source>
</evidence>
<gene>
    <name evidence="5" type="ORF">ACPOL_0221</name>
</gene>
<dbReference type="GO" id="GO:0008967">
    <property type="term" value="F:phosphoglycolate phosphatase activity"/>
    <property type="evidence" value="ECO:0007669"/>
    <property type="project" value="UniProtKB-EC"/>
</dbReference>
<dbReference type="InterPro" id="IPR023198">
    <property type="entry name" value="PGP-like_dom2"/>
</dbReference>
<evidence type="ECO:0000256" key="4">
    <source>
        <dbReference type="ARBA" id="ARBA00013078"/>
    </source>
</evidence>
<dbReference type="Gene3D" id="3.40.50.1000">
    <property type="entry name" value="HAD superfamily/HAD-like"/>
    <property type="match status" value="1"/>
</dbReference>
<organism evidence="5 6">
    <name type="scientific">Acidisarcina polymorpha</name>
    <dbReference type="NCBI Taxonomy" id="2211140"/>
    <lineage>
        <taxon>Bacteria</taxon>
        <taxon>Pseudomonadati</taxon>
        <taxon>Acidobacteriota</taxon>
        <taxon>Terriglobia</taxon>
        <taxon>Terriglobales</taxon>
        <taxon>Acidobacteriaceae</taxon>
        <taxon>Acidisarcina</taxon>
    </lineage>
</organism>
<comment type="pathway">
    <text evidence="2">Organic acid metabolism; glycolate biosynthesis; glycolate from 2-phosphoglycolate: step 1/1.</text>
</comment>
<keyword evidence="6" id="KW-1185">Reference proteome</keyword>
<reference evidence="5 6" key="1">
    <citation type="journal article" date="2018" name="Front. Microbiol.">
        <title>Hydrolytic Capabilities as a Key to Environmental Success: Chitinolytic and Cellulolytic Acidobacteria From Acidic Sub-arctic Soils and Boreal Peatlands.</title>
        <authorList>
            <person name="Belova S.E."/>
            <person name="Ravin N.V."/>
            <person name="Pankratov T.A."/>
            <person name="Rakitin A.L."/>
            <person name="Ivanova A.A."/>
            <person name="Beletsky A.V."/>
            <person name="Mardanov A.V."/>
            <person name="Sinninghe Damste J.S."/>
            <person name="Dedysh S.N."/>
        </authorList>
    </citation>
    <scope>NUCLEOTIDE SEQUENCE [LARGE SCALE GENOMIC DNA]</scope>
    <source>
        <strain evidence="5 6">SBC82</strain>
    </source>
</reference>
<evidence type="ECO:0000256" key="3">
    <source>
        <dbReference type="ARBA" id="ARBA00006171"/>
    </source>
</evidence>
<dbReference type="Pfam" id="PF13419">
    <property type="entry name" value="HAD_2"/>
    <property type="match status" value="1"/>
</dbReference>
<dbReference type="PANTHER" id="PTHR43434:SF1">
    <property type="entry name" value="PHOSPHOGLYCOLATE PHOSPHATASE"/>
    <property type="match status" value="1"/>
</dbReference>
<evidence type="ECO:0000313" key="5">
    <source>
        <dbReference type="EMBL" id="AXC09606.1"/>
    </source>
</evidence>
<comment type="similarity">
    <text evidence="3">Belongs to the HAD-like hydrolase superfamily. CbbY/CbbZ/Gph/YieH family.</text>
</comment>
<evidence type="ECO:0000256" key="1">
    <source>
        <dbReference type="ARBA" id="ARBA00000830"/>
    </source>
</evidence>
<dbReference type="OrthoDB" id="9807630at2"/>
<dbReference type="SUPFAM" id="SSF56784">
    <property type="entry name" value="HAD-like"/>
    <property type="match status" value="1"/>
</dbReference>
<dbReference type="InterPro" id="IPR041492">
    <property type="entry name" value="HAD_2"/>
</dbReference>
<dbReference type="SFLD" id="SFLDS00003">
    <property type="entry name" value="Haloacid_Dehalogenase"/>
    <property type="match status" value="1"/>
</dbReference>
<evidence type="ECO:0000256" key="2">
    <source>
        <dbReference type="ARBA" id="ARBA00004818"/>
    </source>
</evidence>
<accession>A0A2Z5FT01</accession>
<dbReference type="PANTHER" id="PTHR43434">
    <property type="entry name" value="PHOSPHOGLYCOLATE PHOSPHATASE"/>
    <property type="match status" value="1"/>
</dbReference>
<dbReference type="Proteomes" id="UP000253606">
    <property type="component" value="Chromosome"/>
</dbReference>
<proteinExistence type="inferred from homology"/>
<dbReference type="InterPro" id="IPR050155">
    <property type="entry name" value="HAD-like_hydrolase_sf"/>
</dbReference>
<sequence length="235" mass="25680">MTFTPHLIPVEAIRLLVFDLDGTLIDSRRDLANSVNAMLGHLDRPALPEDVIASYIGDGAGMLVRRALGDPEDETYVERALKFFLDYYREHKLDYTHVYPGVLESLEALQSGADGSGRQMAVLTNKPVGPSQAICEALRLSPYFFRIYGGNSFSTKKPDPQGLKALIQEAGVDPFETVMVGDSDIDILTARSAGAWALACRFGLSPHTLDAADPDCFVDSPWDWTDALSATGITR</sequence>
<dbReference type="KEGG" id="abas:ACPOL_0221"/>
<comment type="catalytic activity">
    <reaction evidence="1">
        <text>2-phosphoglycolate + H2O = glycolate + phosphate</text>
        <dbReference type="Rhea" id="RHEA:14369"/>
        <dbReference type="ChEBI" id="CHEBI:15377"/>
        <dbReference type="ChEBI" id="CHEBI:29805"/>
        <dbReference type="ChEBI" id="CHEBI:43474"/>
        <dbReference type="ChEBI" id="CHEBI:58033"/>
        <dbReference type="EC" id="3.1.3.18"/>
    </reaction>
</comment>
<dbReference type="NCBIfam" id="TIGR01549">
    <property type="entry name" value="HAD-SF-IA-v1"/>
    <property type="match status" value="1"/>
</dbReference>
<dbReference type="Gene3D" id="1.10.150.240">
    <property type="entry name" value="Putative phosphatase, domain 2"/>
    <property type="match status" value="1"/>
</dbReference>
<dbReference type="SFLD" id="SFLDG01129">
    <property type="entry name" value="C1.5:_HAD__Beta-PGM__Phosphata"/>
    <property type="match status" value="1"/>
</dbReference>